<gene>
    <name evidence="1" type="ORF">SAMN05216215_10215</name>
</gene>
<dbReference type="STRING" id="418495.SAMN05216215_10215"/>
<accession>A0A1H3HP38</accession>
<reference evidence="2" key="1">
    <citation type="submission" date="2016-10" db="EMBL/GenBank/DDBJ databases">
        <authorList>
            <person name="Varghese N."/>
            <person name="Submissions S."/>
        </authorList>
    </citation>
    <scope>NUCLEOTIDE SEQUENCE [LARGE SCALE GENOMIC DNA]</scope>
    <source>
        <strain evidence="2">CGMCC 4.3530</strain>
    </source>
</reference>
<dbReference type="SUPFAM" id="SSF143744">
    <property type="entry name" value="GlcG-like"/>
    <property type="match status" value="1"/>
</dbReference>
<dbReference type="InterPro" id="IPR052517">
    <property type="entry name" value="GlcG_carb_metab_protein"/>
</dbReference>
<dbReference type="PANTHER" id="PTHR34309:SF10">
    <property type="entry name" value="SLR1406 PROTEIN"/>
    <property type="match status" value="1"/>
</dbReference>
<dbReference type="RefSeq" id="WP_093268204.1">
    <property type="nucleotide sequence ID" value="NZ_FNOK01000021.1"/>
</dbReference>
<dbReference type="EMBL" id="FNOK01000021">
    <property type="protein sequence ID" value="SDY16554.1"/>
    <property type="molecule type" value="Genomic_DNA"/>
</dbReference>
<dbReference type="Gene3D" id="3.30.450.150">
    <property type="entry name" value="Haem-degrading domain"/>
    <property type="match status" value="1"/>
</dbReference>
<protein>
    <submittedName>
        <fullName evidence="1">Uncharacterized conserved protein GlcG, DUF336 family</fullName>
    </submittedName>
</protein>
<evidence type="ECO:0000313" key="1">
    <source>
        <dbReference type="EMBL" id="SDY16554.1"/>
    </source>
</evidence>
<dbReference type="Pfam" id="PF03928">
    <property type="entry name" value="HbpS-like"/>
    <property type="match status" value="1"/>
</dbReference>
<dbReference type="PANTHER" id="PTHR34309">
    <property type="entry name" value="SLR1406 PROTEIN"/>
    <property type="match status" value="1"/>
</dbReference>
<sequence>MTLNLAQANAVVQCTLSRASELDIRISVAVCDAGGRLLAFQRMDGGHWAAGCGAQGKAVAAAAFARPSGLLAERSGLPIMQGIAAAEGGHMFYSKGAVPIFVDGVLVGACGVGGGTGEQDEECASAGAAALG</sequence>
<dbReference type="InterPro" id="IPR038084">
    <property type="entry name" value="PduO/GlcC-like_sf"/>
</dbReference>
<name>A0A1H3HP38_9PSEU</name>
<evidence type="ECO:0000313" key="2">
    <source>
        <dbReference type="Proteomes" id="UP000199529"/>
    </source>
</evidence>
<dbReference type="AlphaFoldDB" id="A0A1H3HP38"/>
<keyword evidence="2" id="KW-1185">Reference proteome</keyword>
<dbReference type="OrthoDB" id="9815788at2"/>
<dbReference type="Proteomes" id="UP000199529">
    <property type="component" value="Unassembled WGS sequence"/>
</dbReference>
<dbReference type="InterPro" id="IPR005624">
    <property type="entry name" value="PduO/GlcC-like"/>
</dbReference>
<proteinExistence type="predicted"/>
<organism evidence="1 2">
    <name type="scientific">Saccharopolyspora shandongensis</name>
    <dbReference type="NCBI Taxonomy" id="418495"/>
    <lineage>
        <taxon>Bacteria</taxon>
        <taxon>Bacillati</taxon>
        <taxon>Actinomycetota</taxon>
        <taxon>Actinomycetes</taxon>
        <taxon>Pseudonocardiales</taxon>
        <taxon>Pseudonocardiaceae</taxon>
        <taxon>Saccharopolyspora</taxon>
    </lineage>
</organism>